<dbReference type="EMBL" id="JABKKE010000021">
    <property type="protein sequence ID" value="NPE14934.1"/>
    <property type="molecule type" value="Genomic_DNA"/>
</dbReference>
<sequence>MKKALFLFAFAAFSVAMQAQTSRKFTVNLTPDGAANMQVFLPEQPSGRAIVGCPGGGYSHLSMQNEGTDWVEYFNKQGIAYCVLTYRMPKGDRSIPMSDAQNAIRTVRDSAEAWHVSPYDVGIMGFSAGGHLASTTATHAPQESRPDFQILFYPVISMDERVTHKGSVVGFLGDKRGDEKLVHEFSNDKQVHKHQTPPAIIIMAGDDRAVPPMTNGLPYYMALRKAGIPAAMHIYPTGGHGFGFRTSFAYHDLMVDELTTWLENLKLPKSGAHRVACIGNSITDGYGIDMVDTDGYPAQLQRMLGRDYCVRNYGVSARTMLNSGDRPYMKEQAWADAKAFCPDIVVIKLGTNDSKPRNWTGNDKDFRASMQQMIDELKALPSKPLIYLCNPIAADTKGDLNEKGMIIDSTIVNGVIPAVAKVAKKNKLDVIDLRPVVKIKTDEMQRDGIHPTAKGAKKIAEIVAEAIKVKGN</sequence>
<dbReference type="InterPro" id="IPR013094">
    <property type="entry name" value="AB_hydrolase_3"/>
</dbReference>
<feature type="domain" description="Alpha/beta hydrolase fold-3" evidence="3">
    <location>
        <begin position="55"/>
        <end position="242"/>
    </location>
</feature>
<dbReference type="InterPro" id="IPR050029">
    <property type="entry name" value="AxeA1"/>
</dbReference>
<proteinExistence type="predicted"/>
<evidence type="ECO:0000259" key="4">
    <source>
        <dbReference type="Pfam" id="PF13472"/>
    </source>
</evidence>
<dbReference type="SUPFAM" id="SSF52266">
    <property type="entry name" value="SGNH hydrolase"/>
    <property type="match status" value="1"/>
</dbReference>
<feature type="signal peptide" evidence="2">
    <location>
        <begin position="1"/>
        <end position="19"/>
    </location>
</feature>
<comment type="caution">
    <text evidence="5">The sequence shown here is derived from an EMBL/GenBank/DDBJ whole genome shotgun (WGS) entry which is preliminary data.</text>
</comment>
<feature type="domain" description="SGNH hydrolase-type esterase" evidence="4">
    <location>
        <begin position="277"/>
        <end position="457"/>
    </location>
</feature>
<dbReference type="GO" id="GO:0016787">
    <property type="term" value="F:hydrolase activity"/>
    <property type="evidence" value="ECO:0007669"/>
    <property type="project" value="UniProtKB-KW"/>
</dbReference>
<dbReference type="InterPro" id="IPR036514">
    <property type="entry name" value="SGNH_hydro_sf"/>
</dbReference>
<evidence type="ECO:0000256" key="1">
    <source>
        <dbReference type="ARBA" id="ARBA00022801"/>
    </source>
</evidence>
<reference evidence="5 6" key="1">
    <citation type="submission" date="2020-05" db="EMBL/GenBank/DDBJ databases">
        <title>Distinct polysaccharide utilization as determinants for interspecies competition between intestinal Prevotella spp.</title>
        <authorList>
            <person name="Galvez E.J.C."/>
            <person name="Iljazovic A."/>
            <person name="Strowig T."/>
        </authorList>
    </citation>
    <scope>NUCLEOTIDE SEQUENCE [LARGE SCALE GENOMIC DNA]</scope>
    <source>
        <strain evidence="5 6">PROD</strain>
    </source>
</reference>
<dbReference type="PANTHER" id="PTHR48081">
    <property type="entry name" value="AB HYDROLASE SUPERFAMILY PROTEIN C4A8.06C"/>
    <property type="match status" value="1"/>
</dbReference>
<keyword evidence="6" id="KW-1185">Reference proteome</keyword>
<keyword evidence="2" id="KW-0732">Signal</keyword>
<dbReference type="InterPro" id="IPR050300">
    <property type="entry name" value="GDXG_lipolytic_enzyme"/>
</dbReference>
<evidence type="ECO:0000259" key="3">
    <source>
        <dbReference type="Pfam" id="PF07859"/>
    </source>
</evidence>
<protein>
    <submittedName>
        <fullName evidence="5">Alpha/beta hydrolase fold domain-containing protein</fullName>
    </submittedName>
</protein>
<dbReference type="NCBIfam" id="NF042968">
    <property type="entry name" value="AcxylEst_AxeA1"/>
    <property type="match status" value="1"/>
</dbReference>
<dbReference type="Pfam" id="PF07859">
    <property type="entry name" value="Abhydrolase_3"/>
    <property type="match status" value="1"/>
</dbReference>
<keyword evidence="1 5" id="KW-0378">Hydrolase</keyword>
<dbReference type="Gene3D" id="3.40.50.1820">
    <property type="entry name" value="alpha/beta hydrolase"/>
    <property type="match status" value="1"/>
</dbReference>
<dbReference type="PANTHER" id="PTHR48081:SF6">
    <property type="entry name" value="PEPTIDASE S9 PROLYL OLIGOPEPTIDASE CATALYTIC DOMAIN-CONTAINING PROTEIN"/>
    <property type="match status" value="1"/>
</dbReference>
<dbReference type="InterPro" id="IPR013830">
    <property type="entry name" value="SGNH_hydro"/>
</dbReference>
<dbReference type="InterPro" id="IPR029058">
    <property type="entry name" value="AB_hydrolase_fold"/>
</dbReference>
<dbReference type="GeneID" id="82158388"/>
<name>A0ABX2AW83_9BACT</name>
<feature type="chain" id="PRO_5045421961" evidence="2">
    <location>
        <begin position="20"/>
        <end position="472"/>
    </location>
</feature>
<evidence type="ECO:0000256" key="2">
    <source>
        <dbReference type="SAM" id="SignalP"/>
    </source>
</evidence>
<evidence type="ECO:0000313" key="5">
    <source>
        <dbReference type="EMBL" id="NPE14934.1"/>
    </source>
</evidence>
<dbReference type="SUPFAM" id="SSF53474">
    <property type="entry name" value="alpha/beta-Hydrolases"/>
    <property type="match status" value="1"/>
</dbReference>
<accession>A0ABX2AW83</accession>
<dbReference type="Gene3D" id="3.40.50.1110">
    <property type="entry name" value="SGNH hydrolase"/>
    <property type="match status" value="1"/>
</dbReference>
<dbReference type="Proteomes" id="UP001193734">
    <property type="component" value="Unassembled WGS sequence"/>
</dbReference>
<evidence type="ECO:0000313" key="6">
    <source>
        <dbReference type="Proteomes" id="UP001193734"/>
    </source>
</evidence>
<dbReference type="Pfam" id="PF13472">
    <property type="entry name" value="Lipase_GDSL_2"/>
    <property type="match status" value="1"/>
</dbReference>
<dbReference type="RefSeq" id="WP_172177323.1">
    <property type="nucleotide sequence ID" value="NZ_CASGIA010000010.1"/>
</dbReference>
<gene>
    <name evidence="5" type="ORF">HPS55_11495</name>
</gene>
<organism evidence="5 6">
    <name type="scientific">Xylanibacter rodentium</name>
    <dbReference type="NCBI Taxonomy" id="2736289"/>
    <lineage>
        <taxon>Bacteria</taxon>
        <taxon>Pseudomonadati</taxon>
        <taxon>Bacteroidota</taxon>
        <taxon>Bacteroidia</taxon>
        <taxon>Bacteroidales</taxon>
        <taxon>Prevotellaceae</taxon>
        <taxon>Xylanibacter</taxon>
    </lineage>
</organism>